<dbReference type="PRINTS" id="PR00972">
    <property type="entry name" value="RIBSOMALS12E"/>
</dbReference>
<gene>
    <name evidence="6" type="ORF">ADUPG1_006442</name>
</gene>
<evidence type="ECO:0000259" key="5">
    <source>
        <dbReference type="Pfam" id="PF01248"/>
    </source>
</evidence>
<dbReference type="SUPFAM" id="SSF55315">
    <property type="entry name" value="L30e-like"/>
    <property type="match status" value="1"/>
</dbReference>
<comment type="caution">
    <text evidence="6">The sequence shown here is derived from an EMBL/GenBank/DDBJ whole genome shotgun (WGS) entry which is preliminary data.</text>
</comment>
<reference evidence="6" key="1">
    <citation type="submission" date="2022-03" db="EMBL/GenBank/DDBJ databases">
        <title>Draft genome sequence of Aduncisulcus paluster, a free-living microaerophilic Fornicata.</title>
        <authorList>
            <person name="Yuyama I."/>
            <person name="Kume K."/>
            <person name="Tamura T."/>
            <person name="Inagaki Y."/>
            <person name="Hashimoto T."/>
        </authorList>
    </citation>
    <scope>NUCLEOTIDE SEQUENCE</scope>
    <source>
        <strain evidence="6">NY0171</strain>
    </source>
</reference>
<dbReference type="Pfam" id="PF01248">
    <property type="entry name" value="Ribosomal_L7Ae"/>
    <property type="match status" value="1"/>
</dbReference>
<evidence type="ECO:0000256" key="2">
    <source>
        <dbReference type="ARBA" id="ARBA00022980"/>
    </source>
</evidence>
<organism evidence="6 7">
    <name type="scientific">Aduncisulcus paluster</name>
    <dbReference type="NCBI Taxonomy" id="2918883"/>
    <lineage>
        <taxon>Eukaryota</taxon>
        <taxon>Metamonada</taxon>
        <taxon>Carpediemonas-like organisms</taxon>
        <taxon>Aduncisulcus</taxon>
    </lineage>
</organism>
<keyword evidence="2 4" id="KW-0689">Ribosomal protein</keyword>
<keyword evidence="7" id="KW-1185">Reference proteome</keyword>
<comment type="similarity">
    <text evidence="1 4">Belongs to the eukaryotic ribosomal protein eS12 family.</text>
</comment>
<dbReference type="Gene3D" id="3.30.1330.30">
    <property type="match status" value="1"/>
</dbReference>
<dbReference type="EMBL" id="BQXS01009960">
    <property type="protein sequence ID" value="GKT32250.1"/>
    <property type="molecule type" value="Genomic_DNA"/>
</dbReference>
<accession>A0ABQ5KIB3</accession>
<protein>
    <recommendedName>
        <fullName evidence="4">40S ribosomal protein S12</fullName>
    </recommendedName>
</protein>
<sequence>MSADGEVQIQEEIATGPKEYDEPTALEEIVKTSMYNDGLVCGLRRVVHCLDSRQAILCILAEDCDHDSYKKLVTALCKQNEIPLYTVPTGRELGVWSGLVKLDEEGEPTREVRCSSCVVKTWGVESKASEWIKKQWKVADAQ</sequence>
<evidence type="ECO:0000313" key="6">
    <source>
        <dbReference type="EMBL" id="GKT32250.1"/>
    </source>
</evidence>
<dbReference type="Proteomes" id="UP001057375">
    <property type="component" value="Unassembled WGS sequence"/>
</dbReference>
<dbReference type="InterPro" id="IPR004038">
    <property type="entry name" value="Ribosomal_eL8/eL30/eS12/Gad45"/>
</dbReference>
<evidence type="ECO:0000313" key="7">
    <source>
        <dbReference type="Proteomes" id="UP001057375"/>
    </source>
</evidence>
<evidence type="ECO:0000256" key="1">
    <source>
        <dbReference type="ARBA" id="ARBA00005824"/>
    </source>
</evidence>
<evidence type="ECO:0000256" key="4">
    <source>
        <dbReference type="RuleBase" id="RU000670"/>
    </source>
</evidence>
<keyword evidence="3 4" id="KW-0687">Ribonucleoprotein</keyword>
<proteinExistence type="inferred from homology"/>
<dbReference type="PROSITE" id="PS01189">
    <property type="entry name" value="RIBOSOMAL_S12E"/>
    <property type="match status" value="1"/>
</dbReference>
<dbReference type="GO" id="GO:0005840">
    <property type="term" value="C:ribosome"/>
    <property type="evidence" value="ECO:0007669"/>
    <property type="project" value="UniProtKB-KW"/>
</dbReference>
<name>A0ABQ5KIB3_9EUKA</name>
<dbReference type="InterPro" id="IPR000530">
    <property type="entry name" value="Ribosomal_eS12"/>
</dbReference>
<dbReference type="InterPro" id="IPR029064">
    <property type="entry name" value="Ribosomal_eL30-like_sf"/>
</dbReference>
<evidence type="ECO:0000256" key="3">
    <source>
        <dbReference type="ARBA" id="ARBA00023274"/>
    </source>
</evidence>
<dbReference type="PANTHER" id="PTHR11843">
    <property type="entry name" value="40S RIBOSOMAL PROTEIN S12"/>
    <property type="match status" value="1"/>
</dbReference>
<dbReference type="InterPro" id="IPR047860">
    <property type="entry name" value="Ribosomal_eS12_CS"/>
</dbReference>
<feature type="domain" description="Ribosomal protein eL8/eL30/eS12/Gadd45" evidence="5">
    <location>
        <begin position="25"/>
        <end position="117"/>
    </location>
</feature>